<evidence type="ECO:0000256" key="1">
    <source>
        <dbReference type="SAM" id="MobiDB-lite"/>
    </source>
</evidence>
<protein>
    <submittedName>
        <fullName evidence="2">Uncharacterized protein</fullName>
    </submittedName>
</protein>
<keyword evidence="3" id="KW-1185">Reference proteome</keyword>
<dbReference type="Proteomes" id="UP000637819">
    <property type="component" value="Chromosome"/>
</dbReference>
<proteinExistence type="predicted"/>
<name>A0A8T8E5V3_9EURY</name>
<feature type="region of interest" description="Disordered" evidence="1">
    <location>
        <begin position="1"/>
        <end position="49"/>
    </location>
</feature>
<feature type="compositionally biased region" description="Basic and acidic residues" evidence="1">
    <location>
        <begin position="13"/>
        <end position="37"/>
    </location>
</feature>
<gene>
    <name evidence="2" type="ORF">JMJ58_09725</name>
</gene>
<dbReference type="EMBL" id="CP069188">
    <property type="protein sequence ID" value="QRV17119.1"/>
    <property type="molecule type" value="Genomic_DNA"/>
</dbReference>
<dbReference type="RefSeq" id="WP_204749218.1">
    <property type="nucleotide sequence ID" value="NZ_CP069188.1"/>
</dbReference>
<evidence type="ECO:0000313" key="3">
    <source>
        <dbReference type="Proteomes" id="UP000637819"/>
    </source>
</evidence>
<accession>A0A8T8E5V3</accession>
<sequence>MEQRQFAETPSEGGERARLFGGDRRDRDRSGERDSRGRGSVRPYGAMGR</sequence>
<dbReference type="AlphaFoldDB" id="A0A8T8E5V3"/>
<dbReference type="KEGG" id="hsal:JMJ58_09725"/>
<reference evidence="2 3" key="1">
    <citation type="submission" date="2021-01" db="EMBL/GenBank/DDBJ databases">
        <title>Genome Sequence and Methylation Pattern of Haloterrigena salifodinae BOL5-1, An Extremely Halophilic Archaeon from a Bolivian Salt Mine.</title>
        <authorList>
            <person name="DasSarma P."/>
            <person name="Anton B.P."/>
            <person name="DasSarma S.L."/>
            <person name="von Ehrenheim H.A.L."/>
            <person name="Martinez F.L."/>
            <person name="Guzman D."/>
            <person name="Roberts R.J."/>
            <person name="DasSarma S."/>
        </authorList>
    </citation>
    <scope>NUCLEOTIDE SEQUENCE [LARGE SCALE GENOMIC DNA]</scope>
    <source>
        <strain evidence="2 3">BOL5-1</strain>
    </source>
</reference>
<dbReference type="GeneID" id="62875403"/>
<organism evidence="2 3">
    <name type="scientific">Haloterrigena salifodinae</name>
    <dbReference type="NCBI Taxonomy" id="2675099"/>
    <lineage>
        <taxon>Archaea</taxon>
        <taxon>Methanobacteriati</taxon>
        <taxon>Methanobacteriota</taxon>
        <taxon>Stenosarchaea group</taxon>
        <taxon>Halobacteria</taxon>
        <taxon>Halobacteriales</taxon>
        <taxon>Natrialbaceae</taxon>
        <taxon>Haloterrigena</taxon>
    </lineage>
</organism>
<evidence type="ECO:0000313" key="2">
    <source>
        <dbReference type="EMBL" id="QRV17119.1"/>
    </source>
</evidence>